<keyword evidence="4" id="KW-1185">Reference proteome</keyword>
<protein>
    <recommendedName>
        <fullName evidence="2">Alliinase C-terminal domain-containing protein</fullName>
    </recommendedName>
</protein>
<evidence type="ECO:0000313" key="3">
    <source>
        <dbReference type="EMBL" id="KAK6803124.1"/>
    </source>
</evidence>
<keyword evidence="1" id="KW-0663">Pyridoxal phosphate</keyword>
<dbReference type="PANTHER" id="PTHR43795:SF15">
    <property type="entry name" value="TRYPTOPHAN AMINOTRANSFERASE-RELATED PROTEIN 1"/>
    <property type="match status" value="1"/>
</dbReference>
<dbReference type="Proteomes" id="UP001371456">
    <property type="component" value="Unassembled WGS sequence"/>
</dbReference>
<dbReference type="EMBL" id="JBANQN010000001">
    <property type="protein sequence ID" value="KAK6803124.1"/>
    <property type="molecule type" value="Genomic_DNA"/>
</dbReference>
<name>A0AAN8U449_SOLBU</name>
<dbReference type="Pfam" id="PF04864">
    <property type="entry name" value="Alliinase_C"/>
    <property type="match status" value="1"/>
</dbReference>
<dbReference type="AlphaFoldDB" id="A0AAN8U449"/>
<proteinExistence type="predicted"/>
<organism evidence="3 4">
    <name type="scientific">Solanum bulbocastanum</name>
    <name type="common">Wild potato</name>
    <dbReference type="NCBI Taxonomy" id="147425"/>
    <lineage>
        <taxon>Eukaryota</taxon>
        <taxon>Viridiplantae</taxon>
        <taxon>Streptophyta</taxon>
        <taxon>Embryophyta</taxon>
        <taxon>Tracheophyta</taxon>
        <taxon>Spermatophyta</taxon>
        <taxon>Magnoliopsida</taxon>
        <taxon>eudicotyledons</taxon>
        <taxon>Gunneridae</taxon>
        <taxon>Pentapetalae</taxon>
        <taxon>asterids</taxon>
        <taxon>lamiids</taxon>
        <taxon>Solanales</taxon>
        <taxon>Solanaceae</taxon>
        <taxon>Solanoideae</taxon>
        <taxon>Solaneae</taxon>
        <taxon>Solanum</taxon>
    </lineage>
</organism>
<dbReference type="SUPFAM" id="SSF53383">
    <property type="entry name" value="PLP-dependent transferases"/>
    <property type="match status" value="1"/>
</dbReference>
<dbReference type="InterPro" id="IPR050478">
    <property type="entry name" value="Ethylene_sulfur-biosynth"/>
</dbReference>
<accession>A0AAN8U449</accession>
<dbReference type="Gene3D" id="3.40.640.10">
    <property type="entry name" value="Type I PLP-dependent aspartate aminotransferase-like (Major domain)"/>
    <property type="match status" value="1"/>
</dbReference>
<comment type="caution">
    <text evidence="3">The sequence shown here is derived from an EMBL/GenBank/DDBJ whole genome shotgun (WGS) entry which is preliminary data.</text>
</comment>
<dbReference type="GO" id="GO:0006520">
    <property type="term" value="P:amino acid metabolic process"/>
    <property type="evidence" value="ECO:0007669"/>
    <property type="project" value="TreeGrafter"/>
</dbReference>
<gene>
    <name evidence="3" type="ORF">RDI58_000908</name>
</gene>
<dbReference type="InterPro" id="IPR006948">
    <property type="entry name" value="Alliinase_C"/>
</dbReference>
<feature type="domain" description="Alliinase C-terminal" evidence="2">
    <location>
        <begin position="44"/>
        <end position="127"/>
    </location>
</feature>
<sequence>MGNKCNLTCNGDDSSRYFSNEVVLRAAQVYVLGVLACTAHVERVNGDQGKLIYDLAYYWPQYTSITSPANRDVMLFTISKYSGHAGSIIGWALVKDKEVSRKMTKFMEISTLVYQKKLNLELLKFLKWSLIVVWILHWKIPLNIVSLLRLTDGRVMKP</sequence>
<dbReference type="InterPro" id="IPR015424">
    <property type="entry name" value="PyrdxlP-dep_Trfase"/>
</dbReference>
<dbReference type="GO" id="GO:0016846">
    <property type="term" value="F:carbon-sulfur lyase activity"/>
    <property type="evidence" value="ECO:0007669"/>
    <property type="project" value="InterPro"/>
</dbReference>
<reference evidence="3 4" key="1">
    <citation type="submission" date="2024-02" db="EMBL/GenBank/DDBJ databases">
        <title>de novo genome assembly of Solanum bulbocastanum strain 11H21.</title>
        <authorList>
            <person name="Hosaka A.J."/>
        </authorList>
    </citation>
    <scope>NUCLEOTIDE SEQUENCE [LARGE SCALE GENOMIC DNA]</scope>
    <source>
        <tissue evidence="3">Young leaves</tissue>
    </source>
</reference>
<evidence type="ECO:0000313" key="4">
    <source>
        <dbReference type="Proteomes" id="UP001371456"/>
    </source>
</evidence>
<dbReference type="PANTHER" id="PTHR43795">
    <property type="entry name" value="BIFUNCTIONAL ASPARTATE AMINOTRANSFERASE AND GLUTAMATE/ASPARTATE-PREPHENATE AMINOTRANSFERASE-RELATED"/>
    <property type="match status" value="1"/>
</dbReference>
<evidence type="ECO:0000256" key="1">
    <source>
        <dbReference type="ARBA" id="ARBA00022898"/>
    </source>
</evidence>
<dbReference type="InterPro" id="IPR015421">
    <property type="entry name" value="PyrdxlP-dep_Trfase_major"/>
</dbReference>
<dbReference type="GO" id="GO:0008483">
    <property type="term" value="F:transaminase activity"/>
    <property type="evidence" value="ECO:0007669"/>
    <property type="project" value="TreeGrafter"/>
</dbReference>
<evidence type="ECO:0000259" key="2">
    <source>
        <dbReference type="Pfam" id="PF04864"/>
    </source>
</evidence>